<dbReference type="EMBL" id="JAOXXL010000026">
    <property type="protein sequence ID" value="MCY7008658.1"/>
    <property type="molecule type" value="Genomic_DNA"/>
</dbReference>
<reference evidence="2" key="1">
    <citation type="submission" date="2022-09" db="EMBL/GenBank/DDBJ databases">
        <authorList>
            <person name="Zoaiter M."/>
        </authorList>
    </citation>
    <scope>NUCLEOTIDE SEQUENCE</scope>
    <source>
        <strain evidence="2">DSM 19848</strain>
    </source>
</reference>
<comment type="caution">
    <text evidence="2">The sequence shown here is derived from an EMBL/GenBank/DDBJ whole genome shotgun (WGS) entry which is preliminary data.</text>
</comment>
<keyword evidence="1" id="KW-1133">Transmembrane helix</keyword>
<feature type="transmembrane region" description="Helical" evidence="1">
    <location>
        <begin position="43"/>
        <end position="66"/>
    </location>
</feature>
<keyword evidence="3" id="KW-1185">Reference proteome</keyword>
<accession>A0ABT4DKZ5</accession>
<proteinExistence type="predicted"/>
<name>A0ABT4DKZ5_FUSSI</name>
<organism evidence="2 3">
    <name type="scientific">Fusobacterium simiae</name>
    <dbReference type="NCBI Taxonomy" id="855"/>
    <lineage>
        <taxon>Bacteria</taxon>
        <taxon>Fusobacteriati</taxon>
        <taxon>Fusobacteriota</taxon>
        <taxon>Fusobacteriia</taxon>
        <taxon>Fusobacteriales</taxon>
        <taxon>Fusobacteriaceae</taxon>
        <taxon>Fusobacterium</taxon>
    </lineage>
</organism>
<keyword evidence="1" id="KW-0472">Membrane</keyword>
<protein>
    <submittedName>
        <fullName evidence="2">Uncharacterized protein</fullName>
    </submittedName>
</protein>
<dbReference type="Proteomes" id="UP001062738">
    <property type="component" value="Unassembled WGS sequence"/>
</dbReference>
<dbReference type="RefSeq" id="WP_265152485.1">
    <property type="nucleotide sequence ID" value="NZ_JAOXXL010000026.1"/>
</dbReference>
<sequence length="67" mass="7899">MLVICFLLVEFILTFFVHKIRIKIKKWKEIVNEVFRVALISALIYYLQYLVAMLGYLIGIILGLGFF</sequence>
<evidence type="ECO:0000256" key="1">
    <source>
        <dbReference type="SAM" id="Phobius"/>
    </source>
</evidence>
<gene>
    <name evidence="2" type="ORF">OCK72_08400</name>
</gene>
<keyword evidence="1" id="KW-0812">Transmembrane</keyword>
<evidence type="ECO:0000313" key="2">
    <source>
        <dbReference type="EMBL" id="MCY7008658.1"/>
    </source>
</evidence>
<evidence type="ECO:0000313" key="3">
    <source>
        <dbReference type="Proteomes" id="UP001062738"/>
    </source>
</evidence>